<organism evidence="1 2">
    <name type="scientific">Paraflavitalea soli</name>
    <dbReference type="NCBI Taxonomy" id="2315862"/>
    <lineage>
        <taxon>Bacteria</taxon>
        <taxon>Pseudomonadati</taxon>
        <taxon>Bacteroidota</taxon>
        <taxon>Chitinophagia</taxon>
        <taxon>Chitinophagales</taxon>
        <taxon>Chitinophagaceae</taxon>
        <taxon>Paraflavitalea</taxon>
    </lineage>
</organism>
<keyword evidence="1" id="KW-0413">Isomerase</keyword>
<dbReference type="SUPFAM" id="SSF51658">
    <property type="entry name" value="Xylose isomerase-like"/>
    <property type="match status" value="1"/>
</dbReference>
<evidence type="ECO:0000313" key="2">
    <source>
        <dbReference type="Proteomes" id="UP000263900"/>
    </source>
</evidence>
<proteinExistence type="predicted"/>
<evidence type="ECO:0000313" key="1">
    <source>
        <dbReference type="EMBL" id="AXY74245.1"/>
    </source>
</evidence>
<protein>
    <submittedName>
        <fullName evidence="1">Sugar phosphate isomerase/epimerase</fullName>
    </submittedName>
</protein>
<reference evidence="1 2" key="1">
    <citation type="submission" date="2018-09" db="EMBL/GenBank/DDBJ databases">
        <title>Genome sequencing of strain 6GH32-13.</title>
        <authorList>
            <person name="Weon H.-Y."/>
            <person name="Heo J."/>
            <person name="Kwon S.-W."/>
        </authorList>
    </citation>
    <scope>NUCLEOTIDE SEQUENCE [LARGE SCALE GENOMIC DNA]</scope>
    <source>
        <strain evidence="1 2">5GH32-13</strain>
    </source>
</reference>
<dbReference type="Proteomes" id="UP000263900">
    <property type="component" value="Chromosome"/>
</dbReference>
<dbReference type="InterPro" id="IPR036237">
    <property type="entry name" value="Xyl_isomerase-like_sf"/>
</dbReference>
<keyword evidence="2" id="KW-1185">Reference proteome</keyword>
<gene>
    <name evidence="1" type="ORF">D3H65_09775</name>
</gene>
<dbReference type="OrthoDB" id="2555274at2"/>
<dbReference type="EMBL" id="CP032157">
    <property type="protein sequence ID" value="AXY74245.1"/>
    <property type="molecule type" value="Genomic_DNA"/>
</dbReference>
<dbReference type="Gene3D" id="3.20.20.150">
    <property type="entry name" value="Divalent-metal-dependent TIM barrel enzymes"/>
    <property type="match status" value="1"/>
</dbReference>
<dbReference type="GO" id="GO:0016853">
    <property type="term" value="F:isomerase activity"/>
    <property type="evidence" value="ECO:0007669"/>
    <property type="project" value="UniProtKB-KW"/>
</dbReference>
<name>A0A3B7MRK7_9BACT</name>
<accession>A0A3B7MRK7</accession>
<dbReference type="AlphaFoldDB" id="A0A3B7MRK7"/>
<dbReference type="KEGG" id="pseg:D3H65_09775"/>
<sequence length="262" mass="29394">MADMPLQDALQKIKDAGYDGVEYGCPLHDPIRPVFMELAGKLDLAVVAQQYDASGNNFAAYAHSLEAHLRYLASFKPLFINSQTGRDFYTMEENIALIQLAASIEQETGCRIVHETHRGKFAYSAATTVQYINNVPALQLAGDFSHFCVVSESYLEDQLASMERIIPHVHHLHARVGHPQGAQVTDPRLPEWKYALDAHLRWWDAVIQVKLAAGAGYFTITPEFGPAPYMATAPFTQQPVANQWDINVYMSRLLRDRYASIL</sequence>